<organism evidence="1 2">
    <name type="scientific">Mycoplasmopsis maculosa</name>
    <dbReference type="NCBI Taxonomy" id="114885"/>
    <lineage>
        <taxon>Bacteria</taxon>
        <taxon>Bacillati</taxon>
        <taxon>Mycoplasmatota</taxon>
        <taxon>Mycoplasmoidales</taxon>
        <taxon>Metamycoplasmataceae</taxon>
        <taxon>Mycoplasmopsis</taxon>
    </lineage>
</organism>
<keyword evidence="2" id="KW-1185">Reference proteome</keyword>
<proteinExistence type="predicted"/>
<dbReference type="EMBL" id="LR215037">
    <property type="protein sequence ID" value="VEU75230.1"/>
    <property type="molecule type" value="Genomic_DNA"/>
</dbReference>
<dbReference type="RefSeq" id="WP_129646153.1">
    <property type="nucleotide sequence ID" value="NZ_LR215037.1"/>
</dbReference>
<dbReference type="Pfam" id="PF14253">
    <property type="entry name" value="AbiH"/>
    <property type="match status" value="1"/>
</dbReference>
<gene>
    <name evidence="1" type="ORF">NCTC10168_00146</name>
</gene>
<dbReference type="OrthoDB" id="9810135at2"/>
<reference evidence="1 2" key="1">
    <citation type="submission" date="2019-01" db="EMBL/GenBank/DDBJ databases">
        <authorList>
            <consortium name="Pathogen Informatics"/>
        </authorList>
    </citation>
    <scope>NUCLEOTIDE SEQUENCE [LARGE SCALE GENOMIC DNA]</scope>
    <source>
        <strain evidence="1 2">NCTC10168</strain>
    </source>
</reference>
<accession>A0A449B3R9</accession>
<evidence type="ECO:0000313" key="1">
    <source>
        <dbReference type="EMBL" id="VEU75230.1"/>
    </source>
</evidence>
<dbReference type="KEGG" id="mmau:NCTC10168_00146"/>
<dbReference type="InterPro" id="IPR025935">
    <property type="entry name" value="AbiH"/>
</dbReference>
<sequence length="297" mass="35483">MKLFILGNGFDLKHELPTKYHPNFYSAARREGTLDFFQNCCNINDKDSWNNFEKSLSECDFDLEEIRENVLNSLTYDEDHHERYYSDMIYESYKVVDILKKTLNAFLYEAEEKIKTTKPIKFFQSEFEKNVIIFITFNYTSTLENVYKIEREKILYIHGKYQEGNKLIIGYPENEINEESIKLLREPYEYDHGAIADSIRIINSMPGEFQKSYDTKKISDFLIKFSNEIEEIIVFGHSCNIDQPYFLKINKLLPNVKWNFYWYIDEDKEHIFDLISYLKLSESNFKLIASREINSTL</sequence>
<evidence type="ECO:0008006" key="3">
    <source>
        <dbReference type="Google" id="ProtNLM"/>
    </source>
</evidence>
<dbReference type="Proteomes" id="UP000290243">
    <property type="component" value="Chromosome"/>
</dbReference>
<name>A0A449B3R9_9BACT</name>
<dbReference type="AlphaFoldDB" id="A0A449B3R9"/>
<evidence type="ECO:0000313" key="2">
    <source>
        <dbReference type="Proteomes" id="UP000290243"/>
    </source>
</evidence>
<protein>
    <recommendedName>
        <fullName evidence="3">Bacteriophage abortive infection AbiH</fullName>
    </recommendedName>
</protein>